<proteinExistence type="inferred from homology"/>
<dbReference type="InterPro" id="IPR037848">
    <property type="entry name" value="GEM-like"/>
</dbReference>
<dbReference type="AlphaFoldDB" id="A0A6P4AEQ1"/>
<dbReference type="InterPro" id="IPR011993">
    <property type="entry name" value="PH-like_dom_sf"/>
</dbReference>
<dbReference type="Proteomes" id="UP001652623">
    <property type="component" value="Chromosome 3"/>
</dbReference>
<dbReference type="RefSeq" id="XP_015886808.2">
    <property type="nucleotide sequence ID" value="XM_016031322.4"/>
</dbReference>
<dbReference type="Pfam" id="PF02893">
    <property type="entry name" value="GRAM"/>
    <property type="match status" value="1"/>
</dbReference>
<evidence type="ECO:0000313" key="3">
    <source>
        <dbReference type="Proteomes" id="UP001652623"/>
    </source>
</evidence>
<organism evidence="3 4">
    <name type="scientific">Ziziphus jujuba</name>
    <name type="common">Chinese jujube</name>
    <name type="synonym">Ziziphus sativa</name>
    <dbReference type="NCBI Taxonomy" id="326968"/>
    <lineage>
        <taxon>Eukaryota</taxon>
        <taxon>Viridiplantae</taxon>
        <taxon>Streptophyta</taxon>
        <taxon>Embryophyta</taxon>
        <taxon>Tracheophyta</taxon>
        <taxon>Spermatophyta</taxon>
        <taxon>Magnoliopsida</taxon>
        <taxon>eudicotyledons</taxon>
        <taxon>Gunneridae</taxon>
        <taxon>Pentapetalae</taxon>
        <taxon>rosids</taxon>
        <taxon>fabids</taxon>
        <taxon>Rosales</taxon>
        <taxon>Rhamnaceae</taxon>
        <taxon>Paliureae</taxon>
        <taxon>Ziziphus</taxon>
    </lineage>
</organism>
<feature type="domain" description="GRAM" evidence="2">
    <location>
        <begin position="104"/>
        <end position="182"/>
    </location>
</feature>
<comment type="similarity">
    <text evidence="1">Belongs to the GEM family.</text>
</comment>
<dbReference type="InParanoid" id="A0A6P4AEQ1"/>
<protein>
    <submittedName>
        <fullName evidence="4">GEM-like protein 4 isoform X1</fullName>
    </submittedName>
</protein>
<reference evidence="4" key="1">
    <citation type="submission" date="2025-08" db="UniProtKB">
        <authorList>
            <consortium name="RefSeq"/>
        </authorList>
    </citation>
    <scope>IDENTIFICATION</scope>
    <source>
        <tissue evidence="4">Seedling</tissue>
    </source>
</reference>
<keyword evidence="3" id="KW-1185">Reference proteome</keyword>
<name>A0A6P4AEQ1_ZIZJJ</name>
<gene>
    <name evidence="4" type="primary">LOC107421956</name>
</gene>
<accession>A0A6P4AEQ1</accession>
<dbReference type="PANTHER" id="PTHR31969">
    <property type="entry name" value="GEM-LIKE PROTEIN 2"/>
    <property type="match status" value="1"/>
</dbReference>
<dbReference type="Gene3D" id="2.30.29.30">
    <property type="entry name" value="Pleckstrin-homology domain (PH domain)/Phosphotyrosine-binding domain (PTB)"/>
    <property type="match status" value="1"/>
</dbReference>
<sequence length="226" mass="25784">MVKQISEKGLALYQAERSPMVYSPRLPASSHFHGIPSPVNGLSNPKQTGREDSVLNWINMIRTKTDNFARGIQRHVRFGSKITEAVKGRLSMRARIIQVGGAKKFFRKSFTIREGEELLKTCKCNISTTAGPISGLLFISTHKVAFCSEKPIKFSSPKGDFLRAYYKVVIPIKRIKRVDQSENVKQPSQKYIDIVTVDDFEFWFMGFLNYQKTLKYLQQEISQGLN</sequence>
<dbReference type="KEGG" id="zju:107421956"/>
<dbReference type="GeneID" id="107421956"/>
<evidence type="ECO:0000259" key="2">
    <source>
        <dbReference type="SMART" id="SM00568"/>
    </source>
</evidence>
<evidence type="ECO:0000256" key="1">
    <source>
        <dbReference type="ARBA" id="ARBA00009414"/>
    </source>
</evidence>
<dbReference type="SMART" id="SM00568">
    <property type="entry name" value="GRAM"/>
    <property type="match status" value="1"/>
</dbReference>
<dbReference type="InterPro" id="IPR004182">
    <property type="entry name" value="GRAM"/>
</dbReference>
<evidence type="ECO:0000313" key="4">
    <source>
        <dbReference type="RefSeq" id="XP_015886808.2"/>
    </source>
</evidence>